<dbReference type="InterPro" id="IPR024607">
    <property type="entry name" value="Sulfatase_CS"/>
</dbReference>
<dbReference type="SUPFAM" id="SSF53649">
    <property type="entry name" value="Alkaline phosphatase-like"/>
    <property type="match status" value="1"/>
</dbReference>
<evidence type="ECO:0000256" key="4">
    <source>
        <dbReference type="ARBA" id="ARBA00022801"/>
    </source>
</evidence>
<evidence type="ECO:0000259" key="8">
    <source>
        <dbReference type="Pfam" id="PF00884"/>
    </source>
</evidence>
<keyword evidence="3" id="KW-0479">Metal-binding</keyword>
<comment type="cofactor">
    <cofactor evidence="1">
        <name>Ca(2+)</name>
        <dbReference type="ChEBI" id="CHEBI:29108"/>
    </cofactor>
</comment>
<feature type="chain" id="PRO_5045028488" description="Sulfatase N-terminal domain-containing protein" evidence="7">
    <location>
        <begin position="22"/>
        <end position="538"/>
    </location>
</feature>
<evidence type="ECO:0000256" key="6">
    <source>
        <dbReference type="ARBA" id="ARBA00023180"/>
    </source>
</evidence>
<evidence type="ECO:0000256" key="5">
    <source>
        <dbReference type="ARBA" id="ARBA00022837"/>
    </source>
</evidence>
<keyword evidence="6" id="KW-0325">Glycoprotein</keyword>
<keyword evidence="4" id="KW-0378">Hydrolase</keyword>
<accession>A0ABM5KH85</accession>
<dbReference type="RefSeq" id="XP_050509554.1">
    <property type="nucleotide sequence ID" value="XM_050653597.1"/>
</dbReference>
<dbReference type="EnsemblMetazoa" id="XM_050653598.1">
    <property type="protein sequence ID" value="XP_050509555.1"/>
    <property type="gene ID" value="LOC114332397"/>
</dbReference>
<name>A0ABM5KH85_DIAVI</name>
<dbReference type="InterPro" id="IPR000917">
    <property type="entry name" value="Sulfatase_N"/>
</dbReference>
<dbReference type="Gene3D" id="3.30.1120.10">
    <property type="match status" value="1"/>
</dbReference>
<keyword evidence="7" id="KW-0732">Signal</keyword>
<evidence type="ECO:0000256" key="1">
    <source>
        <dbReference type="ARBA" id="ARBA00001913"/>
    </source>
</evidence>
<dbReference type="InterPro" id="IPR017850">
    <property type="entry name" value="Alkaline_phosphatase_core_sf"/>
</dbReference>
<sequence>MDFKWFLLLVAVIDIEGGSSASKPPNIVFIMADDLGWNDVSFHGSGQIPTPNIDALAYSGLILQNYYVNPICTPSRSALMTGKHPIHTGMQHTVLFGAEARGLPLTEKLLPQYLEELGYENHIVGKWHLGSYKLEYTPMFRGFKSHLGFWTGHQDYNDHTASENPGWGLDMRRNLSIAYDLHGKYSTDVFTEEAVRIIKNHNSSKPLFLYLAHAAVHSGNPYNPIVAPDVLAKDFTHIEDYNRRRFAAVLTKLDDSVGSVTKALYNAGKLENTIIIFSSDNGGPAAGFNLNAASNYPLRGVKNTLWEGGIRAAGLLWSPLIKKPQRVASQRFHITDWLPTLVDAAGGDSSKITNIDGKSQWTTLSNDQPSTRNEILHNIDDIYGNAALTVGPWKLLKGTTYNGTWDSWYGPSGRDYEYNETKVINSLSGQALKHIKKAANGTQIKILRKQATVDCAVTKHKECNLLEEVCLYNIENDPCELNNVATNNPSIVRWLTDILNQYNRTAIPPGNLPLDPRGNPKYWNYVWTNFGDYIDISI</sequence>
<evidence type="ECO:0000256" key="3">
    <source>
        <dbReference type="ARBA" id="ARBA00022723"/>
    </source>
</evidence>
<keyword evidence="5" id="KW-0106">Calcium</keyword>
<dbReference type="PROSITE" id="PS00523">
    <property type="entry name" value="SULFATASE_1"/>
    <property type="match status" value="1"/>
</dbReference>
<evidence type="ECO:0000256" key="7">
    <source>
        <dbReference type="SAM" id="SignalP"/>
    </source>
</evidence>
<keyword evidence="10" id="KW-1185">Reference proteome</keyword>
<dbReference type="PANTHER" id="PTHR10342">
    <property type="entry name" value="ARYLSULFATASE"/>
    <property type="match status" value="1"/>
</dbReference>
<dbReference type="CDD" id="cd16029">
    <property type="entry name" value="4-S"/>
    <property type="match status" value="1"/>
</dbReference>
<feature type="domain" description="Sulfatase N-terminal" evidence="8">
    <location>
        <begin position="25"/>
        <end position="346"/>
    </location>
</feature>
<protein>
    <recommendedName>
        <fullName evidence="8">Sulfatase N-terminal domain-containing protein</fullName>
    </recommendedName>
</protein>
<reference evidence="9" key="1">
    <citation type="submission" date="2025-05" db="UniProtKB">
        <authorList>
            <consortium name="EnsemblMetazoa"/>
        </authorList>
    </citation>
    <scope>IDENTIFICATION</scope>
</reference>
<proteinExistence type="inferred from homology"/>
<feature type="signal peptide" evidence="7">
    <location>
        <begin position="1"/>
        <end position="21"/>
    </location>
</feature>
<dbReference type="RefSeq" id="XP_050509555.1">
    <property type="nucleotide sequence ID" value="XM_050653598.1"/>
</dbReference>
<dbReference type="GeneID" id="114332397"/>
<dbReference type="Gene3D" id="3.40.720.10">
    <property type="entry name" value="Alkaline Phosphatase, subunit A"/>
    <property type="match status" value="1"/>
</dbReference>
<comment type="similarity">
    <text evidence="2">Belongs to the sulfatase family.</text>
</comment>
<dbReference type="InterPro" id="IPR047115">
    <property type="entry name" value="ARSB"/>
</dbReference>
<evidence type="ECO:0000313" key="10">
    <source>
        <dbReference type="Proteomes" id="UP001652700"/>
    </source>
</evidence>
<evidence type="ECO:0000313" key="9">
    <source>
        <dbReference type="EnsemblMetazoa" id="XP_050509555.1"/>
    </source>
</evidence>
<dbReference type="Proteomes" id="UP001652700">
    <property type="component" value="Unplaced"/>
</dbReference>
<dbReference type="EnsemblMetazoa" id="XM_050653597.1">
    <property type="protein sequence ID" value="XP_050509554.1"/>
    <property type="gene ID" value="LOC114332397"/>
</dbReference>
<organism evidence="9 10">
    <name type="scientific">Diabrotica virgifera virgifera</name>
    <name type="common">western corn rootworm</name>
    <dbReference type="NCBI Taxonomy" id="50390"/>
    <lineage>
        <taxon>Eukaryota</taxon>
        <taxon>Metazoa</taxon>
        <taxon>Ecdysozoa</taxon>
        <taxon>Arthropoda</taxon>
        <taxon>Hexapoda</taxon>
        <taxon>Insecta</taxon>
        <taxon>Pterygota</taxon>
        <taxon>Neoptera</taxon>
        <taxon>Endopterygota</taxon>
        <taxon>Coleoptera</taxon>
        <taxon>Polyphaga</taxon>
        <taxon>Cucujiformia</taxon>
        <taxon>Chrysomeloidea</taxon>
        <taxon>Chrysomelidae</taxon>
        <taxon>Galerucinae</taxon>
        <taxon>Diabroticina</taxon>
        <taxon>Diabroticites</taxon>
        <taxon>Diabrotica</taxon>
    </lineage>
</organism>
<dbReference type="PANTHER" id="PTHR10342:SF273">
    <property type="entry name" value="RE14504P"/>
    <property type="match status" value="1"/>
</dbReference>
<dbReference type="Pfam" id="PF00884">
    <property type="entry name" value="Sulfatase"/>
    <property type="match status" value="1"/>
</dbReference>
<evidence type="ECO:0000256" key="2">
    <source>
        <dbReference type="ARBA" id="ARBA00008779"/>
    </source>
</evidence>